<dbReference type="GeneID" id="8676076"/>
<organismHost>
    <name type="scientific">Klebsiella pneumoniae</name>
    <dbReference type="NCBI Taxonomy" id="573"/>
</organismHost>
<dbReference type="EMBL" id="GQ413937">
    <property type="protein sequence ID" value="ACY66674.1"/>
    <property type="molecule type" value="Genomic_DNA"/>
</dbReference>
<sequence>MMNLLWFITERGTACVPIVCPNNYRSNPKLVSGRTRVTWPNSSYSASATSRASSRDPACTGSSYDALAVSTVTTNFCIFSLLPHVIQGDVRRVERLLVHRSTPVTWRHSIDPCAWCTAPDRKWPSPCLSLRWPARTSYQHEGGT</sequence>
<accession>D1L2U5</accession>
<dbReference type="KEGG" id="vg:8676076"/>
<organism evidence="1 2">
    <name type="scientific">Klebsiella phage KP32</name>
    <name type="common">Bacteriophage KP32</name>
    <dbReference type="NCBI Taxonomy" id="674082"/>
    <lineage>
        <taxon>Viruses</taxon>
        <taxon>Duplodnaviria</taxon>
        <taxon>Heunggongvirae</taxon>
        <taxon>Uroviricota</taxon>
        <taxon>Caudoviricetes</taxon>
        <taxon>Autographivirales</taxon>
        <taxon>Autotranscriptaviridae</taxon>
        <taxon>Studiervirinae</taxon>
        <taxon>Przondovirus</taxon>
        <taxon>Przondovirus KP32</taxon>
    </lineage>
</organism>
<dbReference type="Proteomes" id="UP000002632">
    <property type="component" value="Segment"/>
</dbReference>
<proteinExistence type="predicted"/>
<dbReference type="RefSeq" id="YP_003347530.1">
    <property type="nucleotide sequence ID" value="NC_013647.1"/>
</dbReference>
<keyword evidence="2" id="KW-1185">Reference proteome</keyword>
<gene>
    <name evidence="1" type="primary">12</name>
</gene>
<name>D1L2U5_BPK32</name>
<reference evidence="1 2" key="1">
    <citation type="submission" date="2009-07" db="EMBL/GenBank/DDBJ databases">
        <title>Genomic sequence and analysis of Klebsiella sp. KP32 bacteriophage.</title>
        <authorList>
            <person name="Drulis-Kawa Z."/>
            <person name="Maciaszczyk-Dziubinska E."/>
            <person name="Bocer T."/>
        </authorList>
    </citation>
    <scope>NUCLEOTIDE SEQUENCE [LARGE SCALE GENOMIC DNA]</scope>
    <source>
        <strain evidence="1">KP32</strain>
    </source>
</reference>
<protein>
    <submittedName>
        <fullName evidence="1">Uncharacterized protein 12</fullName>
    </submittedName>
</protein>
<evidence type="ECO:0000313" key="2">
    <source>
        <dbReference type="Proteomes" id="UP000002632"/>
    </source>
</evidence>
<evidence type="ECO:0000313" key="1">
    <source>
        <dbReference type="EMBL" id="ACY66674.1"/>
    </source>
</evidence>